<organism evidence="1 2">
    <name type="scientific">Catharanthus roseus</name>
    <name type="common">Madagascar periwinkle</name>
    <name type="synonym">Vinca rosea</name>
    <dbReference type="NCBI Taxonomy" id="4058"/>
    <lineage>
        <taxon>Eukaryota</taxon>
        <taxon>Viridiplantae</taxon>
        <taxon>Streptophyta</taxon>
        <taxon>Embryophyta</taxon>
        <taxon>Tracheophyta</taxon>
        <taxon>Spermatophyta</taxon>
        <taxon>Magnoliopsida</taxon>
        <taxon>eudicotyledons</taxon>
        <taxon>Gunneridae</taxon>
        <taxon>Pentapetalae</taxon>
        <taxon>asterids</taxon>
        <taxon>lamiids</taxon>
        <taxon>Gentianales</taxon>
        <taxon>Apocynaceae</taxon>
        <taxon>Rauvolfioideae</taxon>
        <taxon>Vinceae</taxon>
        <taxon>Catharanthinae</taxon>
        <taxon>Catharanthus</taxon>
    </lineage>
</organism>
<dbReference type="Proteomes" id="UP001060085">
    <property type="component" value="Linkage Group LG05"/>
</dbReference>
<proteinExistence type="predicted"/>
<comment type="caution">
    <text evidence="1">The sequence shown here is derived from an EMBL/GenBank/DDBJ whole genome shotgun (WGS) entry which is preliminary data.</text>
</comment>
<reference evidence="2" key="1">
    <citation type="journal article" date="2023" name="Nat. Plants">
        <title>Single-cell RNA sequencing provides a high-resolution roadmap for understanding the multicellular compartmentation of specialized metabolism.</title>
        <authorList>
            <person name="Sun S."/>
            <person name="Shen X."/>
            <person name="Li Y."/>
            <person name="Li Y."/>
            <person name="Wang S."/>
            <person name="Li R."/>
            <person name="Zhang H."/>
            <person name="Shen G."/>
            <person name="Guo B."/>
            <person name="Wei J."/>
            <person name="Xu J."/>
            <person name="St-Pierre B."/>
            <person name="Chen S."/>
            <person name="Sun C."/>
        </authorList>
    </citation>
    <scope>NUCLEOTIDE SEQUENCE [LARGE SCALE GENOMIC DNA]</scope>
</reference>
<accession>A0ACC0AQ18</accession>
<name>A0ACC0AQ18_CATRO</name>
<protein>
    <submittedName>
        <fullName evidence="1">Uncharacterized protein</fullName>
    </submittedName>
</protein>
<sequence>MLQDVDDMASVVIQEPPTDPSQMAVFTKKVQTIIRRCMVFIGDASSSRFRIFPISITTFYVFQVFWVSCTPPPGTAGLSTPHQPISQASSFNEEERRDDMDVVHTSLRIRVSCW</sequence>
<evidence type="ECO:0000313" key="2">
    <source>
        <dbReference type="Proteomes" id="UP001060085"/>
    </source>
</evidence>
<gene>
    <name evidence="1" type="ORF">M9H77_21668</name>
</gene>
<dbReference type="EMBL" id="CM044705">
    <property type="protein sequence ID" value="KAI5662345.1"/>
    <property type="molecule type" value="Genomic_DNA"/>
</dbReference>
<evidence type="ECO:0000313" key="1">
    <source>
        <dbReference type="EMBL" id="KAI5662345.1"/>
    </source>
</evidence>
<keyword evidence="2" id="KW-1185">Reference proteome</keyword>